<accession>A0A9D4Q625</accession>
<dbReference type="InterPro" id="IPR008753">
    <property type="entry name" value="Peptidase_M13_N"/>
</dbReference>
<evidence type="ECO:0000256" key="5">
    <source>
        <dbReference type="ARBA" id="ARBA00022801"/>
    </source>
</evidence>
<feature type="compositionally biased region" description="Basic residues" evidence="8">
    <location>
        <begin position="1052"/>
        <end position="1061"/>
    </location>
</feature>
<dbReference type="Gene3D" id="3.40.390.10">
    <property type="entry name" value="Collagenase (Catalytic Domain)"/>
    <property type="match status" value="2"/>
</dbReference>
<comment type="caution">
    <text evidence="11">The sequence shown here is derived from an EMBL/GenBank/DDBJ whole genome shotgun (WGS) entry which is preliminary data.</text>
</comment>
<sequence>MDSHDHELSLTTGLQSKTPSPPPRLLTRSVATPQAAPRWLNQTAPLETASIDDAGEQPSATSRDRPRHAEPGAVGRRGSSPLPGQRTRSAAASGQSKASPGLMQAAMRDSTFVAVEAMSRASRRQSRTGPPVPVRAKLPYKGVPKKELDIVIELPKNIVRPVRHLGRTKGTVQDASMSNLPPLPAARMPQAATETTMTVGELSCATNAAAGGVSAIQLSGESSALRSISTTVGTIVSRLFTRGPGRHQATSMSTLETASTTRGRNPREIYVDIALRPPPESTASVGPITAPTALRDSDGALLNTGEITSGAPKVCSLKHVVTLKSPRKRPWKGMKGEERGNMKRPPEWVAAERLMEAPWGSPFWQQQPAEYTATRGPDSHESVAAPKASTKKEPRKDTPAARRRSSTSQVSSTMLPLEEDAFRGTKERVARRASCFADKERKKQPKPAMGAEKHDDVYFDKLPVKDARKYSVTLPQKSSLKRKQSADRIGEVVDEYTKRHLKADRDFRKEVVSPTSPPEGAGEVAVEKDKKDAKEEALRRESVAPASLVSPISLTPTETVKEVPTKKAKKKGKERRSSTMKTSALSSSATEEISTKETTKARKGKKTSIKQSAASAFLPEGAGKVTAEKKKNDKEEALRRESVAPPSPVSPASPTSPEATKEVPTKEAKKTEKGKKPSMMKTSALSSSATEEVSTKETKTRKGKKKTSKKQNAAPTSLEAAKEASGQTEEDKDRRDMVSGNLSRTDARPVDTAEKHTISEGQLHEEGAKHEMPTGKERSPEEKPTDAAMKEKVAQVISGDQREITQIALTSDLPQEGKRKDNKKPTEVSATSKNVELEKLAETGVSQLEGHVKASKNGKKAKPTHYTTEGDKTMEHLEEGKTDGPHSPQKSSLANDAEDVQGREKIPKKGGLKKTKGQTAEGGKAIEDLAEGTALASEGVLQSCMKKADIAAALTPQGAEVDNDHYEEEEAKASRWEMMRRKDSMAVHRIVQKKHKGRGPVAEGGPAVLQLGNRVRLPVQKAEVEQPTDAGHALEAGRVPDTGLSPISSGRPRQKGRRKVRDRGPGGVPGVMPMGPMPPMGMMDMRGRMPRRRRRWRGRERKGPYAVGDSASKGIDPDKIKFSRIKMSPEVPQAEVPLVRHSPIFDAGSPTSSPKGGSPASSMISHATPEIKREKEKSQPRDGPAVVPPNQGDAPGMSSGDLSPIADKVAPKTSGTLSPKRKRSRKKRKGVLKTPRTHLKGKGGAMTVQELLKEIKQRKLAQGTDAEKGPKAGKSEHKSSGKKKIKAKKKARERVKKKKVEKKTADTQTSFLFTEPETPAVMLESGDRGFCDFRFTVGLNRVVRGALSHNESIGQQAQRESPHAATRATNVDDELELLDSGTEAQLTVASAKPDASSRHKATLPAHLTESVYLRNEIGGDEPRDEGKKGESAVSQQKVPHPLPPPDSTTFTVDSVLPESPLKEASTAAEASPVAHMAVSLTDFLTKTAHETRSLEERVKTESPTEVSTVAETTTLSSEILTATAAESTSPEKAVSPASMGNMNRNKEKSPGGSPRSSRPEATRGESVHYCDTAFCSQEARYVESLVTSNQRPCVSFYEHVCDKWLSQQPKRPTGSEPPLSRDSILQSSLARQLLSLVQDSIEPDLQTAAKLYSSCAVGRPSNLTSEDKTALEIMFESWVIRSWPRTDHKNLSNLSVWRFAAELARDLDLATLFMVTVGVDPNDVGATILELSSPRSLFSDSDSAFEHEAKVYRTAVHEIIASLNATTSIDVDDFTNRLVKVSGVLRSATLQSEAEEDFAVLTLRDLDQGVRHFTETLLANVVDSVQSTSMKVTAKSPKYVRADLPNALLSVPPLDALNYMGFLVLVRVAPFLPEHLQALRTLFGKSVVGHTVADVTDTARLCLWLVDHSLPGCFSKASHKWLQQEGHQDGLKQWLNHLEFVFLAHVPDFAWMSNLSALLVRYRFKRRPVTHFGGGSLQDEDSCAPEVPSNATVDHPLRFYLDVSTHRPERKLRGLLSNSTVLRRQGRVDAASELRTEVTFDHALHRVHVPAALFNLSVPTNSSFFVFQLARVAVRFYRGLVQALYENPFEREVPLRFTDESRRRLSDLASCFVDDAQRSPPDVRGLWSPPRSQRRWSSVGKPLLDQVSALLLALRAFDEFLHVRRIWKADDRLADLPATMAQKLFFVYLALDNCEPTRTVEGGGIPALLRVNLPLRHVPQFAEAFNCSPADHMALSPGMWCNVFRSGAVQLVRTAERRRRGTTAMTHFGPLDGPYDGRPVV</sequence>
<gene>
    <name evidence="11" type="ORF">HPB52_010657</name>
</gene>
<feature type="compositionally biased region" description="Basic and acidic residues" evidence="8">
    <location>
        <begin position="1420"/>
        <end position="1430"/>
    </location>
</feature>
<feature type="compositionally biased region" description="Low complexity" evidence="8">
    <location>
        <begin position="1148"/>
        <end position="1162"/>
    </location>
</feature>
<dbReference type="InterPro" id="IPR042089">
    <property type="entry name" value="Peptidase_M13_dom_2"/>
</dbReference>
<evidence type="ECO:0000259" key="10">
    <source>
        <dbReference type="Pfam" id="PF05649"/>
    </source>
</evidence>
<feature type="compositionally biased region" description="Basic residues" evidence="8">
    <location>
        <begin position="1280"/>
        <end position="1301"/>
    </location>
</feature>
<comment type="cofactor">
    <cofactor evidence="1">
        <name>Zn(2+)</name>
        <dbReference type="ChEBI" id="CHEBI:29105"/>
    </cofactor>
</comment>
<feature type="domain" description="Peptidase M13 C-terminal" evidence="9">
    <location>
        <begin position="2149"/>
        <end position="2237"/>
    </location>
</feature>
<evidence type="ECO:0000256" key="2">
    <source>
        <dbReference type="ARBA" id="ARBA00007357"/>
    </source>
</evidence>
<reference evidence="11" key="1">
    <citation type="journal article" date="2020" name="Cell">
        <title>Large-Scale Comparative Analyses of Tick Genomes Elucidate Their Genetic Diversity and Vector Capacities.</title>
        <authorList>
            <consortium name="Tick Genome and Microbiome Consortium (TIGMIC)"/>
            <person name="Jia N."/>
            <person name="Wang J."/>
            <person name="Shi W."/>
            <person name="Du L."/>
            <person name="Sun Y."/>
            <person name="Zhan W."/>
            <person name="Jiang J.F."/>
            <person name="Wang Q."/>
            <person name="Zhang B."/>
            <person name="Ji P."/>
            <person name="Bell-Sakyi L."/>
            <person name="Cui X.M."/>
            <person name="Yuan T.T."/>
            <person name="Jiang B.G."/>
            <person name="Yang W.F."/>
            <person name="Lam T.T."/>
            <person name="Chang Q.C."/>
            <person name="Ding S.J."/>
            <person name="Wang X.J."/>
            <person name="Zhu J.G."/>
            <person name="Ruan X.D."/>
            <person name="Zhao L."/>
            <person name="Wei J.T."/>
            <person name="Ye R.Z."/>
            <person name="Que T.C."/>
            <person name="Du C.H."/>
            <person name="Zhou Y.H."/>
            <person name="Cheng J.X."/>
            <person name="Dai P.F."/>
            <person name="Guo W.B."/>
            <person name="Han X.H."/>
            <person name="Huang E.J."/>
            <person name="Li L.F."/>
            <person name="Wei W."/>
            <person name="Gao Y.C."/>
            <person name="Liu J.Z."/>
            <person name="Shao H.Z."/>
            <person name="Wang X."/>
            <person name="Wang C.C."/>
            <person name="Yang T.C."/>
            <person name="Huo Q.B."/>
            <person name="Li W."/>
            <person name="Chen H.Y."/>
            <person name="Chen S.E."/>
            <person name="Zhou L.G."/>
            <person name="Ni X.B."/>
            <person name="Tian J.H."/>
            <person name="Sheng Y."/>
            <person name="Liu T."/>
            <person name="Pan Y.S."/>
            <person name="Xia L.Y."/>
            <person name="Li J."/>
            <person name="Zhao F."/>
            <person name="Cao W.C."/>
        </authorList>
    </citation>
    <scope>NUCLEOTIDE SEQUENCE</scope>
    <source>
        <strain evidence="11">Rsan-2018</strain>
    </source>
</reference>
<comment type="similarity">
    <text evidence="2">Belongs to the peptidase M13 family.</text>
</comment>
<dbReference type="Pfam" id="PF05649">
    <property type="entry name" value="Peptidase_M13_N"/>
    <property type="match status" value="1"/>
</dbReference>
<feature type="region of interest" description="Disordered" evidence="8">
    <location>
        <begin position="1389"/>
        <end position="1448"/>
    </location>
</feature>
<feature type="compositionally biased region" description="Polar residues" evidence="8">
    <location>
        <begin position="9"/>
        <end position="18"/>
    </location>
</feature>
<feature type="compositionally biased region" description="Basic and acidic residues" evidence="8">
    <location>
        <begin position="745"/>
        <end position="793"/>
    </location>
</feature>
<feature type="compositionally biased region" description="Polar residues" evidence="8">
    <location>
        <begin position="86"/>
        <end position="98"/>
    </location>
</feature>
<dbReference type="PROSITE" id="PS51885">
    <property type="entry name" value="NEPRILYSIN"/>
    <property type="match status" value="1"/>
</dbReference>
<feature type="compositionally biased region" description="Basic and acidic residues" evidence="8">
    <location>
        <begin position="525"/>
        <end position="542"/>
    </location>
</feature>
<feature type="domain" description="Peptidase M13 N-terminal" evidence="10">
    <location>
        <begin position="1592"/>
        <end position="1954"/>
    </location>
</feature>
<keyword evidence="7" id="KW-0482">Metalloprotease</keyword>
<organism evidence="11 12">
    <name type="scientific">Rhipicephalus sanguineus</name>
    <name type="common">Brown dog tick</name>
    <name type="synonym">Ixodes sanguineus</name>
    <dbReference type="NCBI Taxonomy" id="34632"/>
    <lineage>
        <taxon>Eukaryota</taxon>
        <taxon>Metazoa</taxon>
        <taxon>Ecdysozoa</taxon>
        <taxon>Arthropoda</taxon>
        <taxon>Chelicerata</taxon>
        <taxon>Arachnida</taxon>
        <taxon>Acari</taxon>
        <taxon>Parasitiformes</taxon>
        <taxon>Ixodida</taxon>
        <taxon>Ixodoidea</taxon>
        <taxon>Ixodidae</taxon>
        <taxon>Rhipicephalinae</taxon>
        <taxon>Rhipicephalus</taxon>
        <taxon>Rhipicephalus</taxon>
    </lineage>
</organism>
<evidence type="ECO:0000256" key="7">
    <source>
        <dbReference type="ARBA" id="ARBA00023049"/>
    </source>
</evidence>
<feature type="region of interest" description="Disordered" evidence="8">
    <location>
        <begin position="1143"/>
        <end position="1305"/>
    </location>
</feature>
<dbReference type="InterPro" id="IPR018497">
    <property type="entry name" value="Peptidase_M13_C"/>
</dbReference>
<feature type="compositionally biased region" description="Low complexity" evidence="8">
    <location>
        <begin position="1070"/>
        <end position="1084"/>
    </location>
</feature>
<dbReference type="EMBL" id="JABSTV010001248">
    <property type="protein sequence ID" value="KAH7968690.1"/>
    <property type="molecule type" value="Genomic_DNA"/>
</dbReference>
<dbReference type="GO" id="GO:0016485">
    <property type="term" value="P:protein processing"/>
    <property type="evidence" value="ECO:0007669"/>
    <property type="project" value="TreeGrafter"/>
</dbReference>
<feature type="compositionally biased region" description="Basic residues" evidence="8">
    <location>
        <begin position="1088"/>
        <end position="1100"/>
    </location>
</feature>
<feature type="compositionally biased region" description="Basic and acidic residues" evidence="8">
    <location>
        <begin position="626"/>
        <end position="642"/>
    </location>
</feature>
<feature type="compositionally biased region" description="Low complexity" evidence="8">
    <location>
        <begin position="579"/>
        <end position="590"/>
    </location>
</feature>
<evidence type="ECO:0000313" key="12">
    <source>
        <dbReference type="Proteomes" id="UP000821837"/>
    </source>
</evidence>
<evidence type="ECO:0000256" key="6">
    <source>
        <dbReference type="ARBA" id="ARBA00022833"/>
    </source>
</evidence>
<feature type="compositionally biased region" description="Basic residues" evidence="8">
    <location>
        <begin position="1219"/>
        <end position="1241"/>
    </location>
</feature>
<dbReference type="Pfam" id="PF01431">
    <property type="entry name" value="Peptidase_M13"/>
    <property type="match status" value="1"/>
</dbReference>
<feature type="region of interest" description="Disordered" evidence="8">
    <location>
        <begin position="1"/>
        <end position="103"/>
    </location>
</feature>
<keyword evidence="5" id="KW-0378">Hydrolase</keyword>
<feature type="compositionally biased region" description="Basic and acidic residues" evidence="8">
    <location>
        <begin position="390"/>
        <end position="400"/>
    </location>
</feature>
<feature type="region of interest" description="Disordered" evidence="8">
    <location>
        <begin position="1490"/>
        <end position="1564"/>
    </location>
</feature>
<evidence type="ECO:0000256" key="1">
    <source>
        <dbReference type="ARBA" id="ARBA00001947"/>
    </source>
</evidence>
<dbReference type="Gene3D" id="1.10.1380.10">
    <property type="entry name" value="Neutral endopeptidase , domain2"/>
    <property type="match status" value="1"/>
</dbReference>
<evidence type="ECO:0000259" key="9">
    <source>
        <dbReference type="Pfam" id="PF01431"/>
    </source>
</evidence>
<keyword evidence="4" id="KW-0479">Metal-binding</keyword>
<dbReference type="PANTHER" id="PTHR11733">
    <property type="entry name" value="ZINC METALLOPROTEASE FAMILY M13 NEPRILYSIN-RELATED"/>
    <property type="match status" value="1"/>
</dbReference>
<protein>
    <submittedName>
        <fullName evidence="11">Uncharacterized protein</fullName>
    </submittedName>
</protein>
<evidence type="ECO:0000256" key="8">
    <source>
        <dbReference type="SAM" id="MobiDB-lite"/>
    </source>
</evidence>
<feature type="compositionally biased region" description="Basic and acidic residues" evidence="8">
    <location>
        <begin position="1265"/>
        <end position="1279"/>
    </location>
</feature>
<dbReference type="GO" id="GO:0005886">
    <property type="term" value="C:plasma membrane"/>
    <property type="evidence" value="ECO:0007669"/>
    <property type="project" value="TreeGrafter"/>
</dbReference>
<dbReference type="PANTHER" id="PTHR11733:SF241">
    <property type="entry name" value="GH26575P-RELATED"/>
    <property type="match status" value="1"/>
</dbReference>
<feature type="compositionally biased region" description="Basic and acidic residues" evidence="8">
    <location>
        <begin position="815"/>
        <end position="826"/>
    </location>
</feature>
<name>A0A9D4Q625_RHISA</name>
<feature type="compositionally biased region" description="Basic and acidic residues" evidence="8">
    <location>
        <begin position="1169"/>
        <end position="1180"/>
    </location>
</feature>
<dbReference type="GO" id="GO:0004222">
    <property type="term" value="F:metalloendopeptidase activity"/>
    <property type="evidence" value="ECO:0007669"/>
    <property type="project" value="InterPro"/>
</dbReference>
<dbReference type="VEuPathDB" id="VectorBase:RSAN_043334"/>
<dbReference type="Proteomes" id="UP000821837">
    <property type="component" value="Unassembled WGS sequence"/>
</dbReference>
<feature type="region of interest" description="Disordered" evidence="8">
    <location>
        <begin position="503"/>
        <end position="924"/>
    </location>
</feature>
<keyword evidence="3" id="KW-0645">Protease</keyword>
<feature type="compositionally biased region" description="Basic and acidic residues" evidence="8">
    <location>
        <begin position="659"/>
        <end position="675"/>
    </location>
</feature>
<dbReference type="SUPFAM" id="SSF55486">
    <property type="entry name" value="Metalloproteases ('zincins'), catalytic domain"/>
    <property type="match status" value="2"/>
</dbReference>
<evidence type="ECO:0000256" key="3">
    <source>
        <dbReference type="ARBA" id="ARBA00022670"/>
    </source>
</evidence>
<feature type="region of interest" description="Disordered" evidence="8">
    <location>
        <begin position="371"/>
        <end position="454"/>
    </location>
</feature>
<evidence type="ECO:0000313" key="11">
    <source>
        <dbReference type="EMBL" id="KAH7968690.1"/>
    </source>
</evidence>
<feature type="region of interest" description="Disordered" evidence="8">
    <location>
        <begin position="1022"/>
        <end position="1114"/>
    </location>
</feature>
<feature type="compositionally biased region" description="Basic and acidic residues" evidence="8">
    <location>
        <begin position="1490"/>
        <end position="1502"/>
    </location>
</feature>
<feature type="compositionally biased region" description="Basic residues" evidence="8">
    <location>
        <begin position="853"/>
        <end position="863"/>
    </location>
</feature>
<keyword evidence="6" id="KW-0862">Zinc</keyword>
<dbReference type="InterPro" id="IPR024079">
    <property type="entry name" value="MetalloPept_cat_dom_sf"/>
</dbReference>
<feature type="compositionally biased region" description="Polar residues" evidence="8">
    <location>
        <begin position="1503"/>
        <end position="1530"/>
    </location>
</feature>
<proteinExistence type="inferred from homology"/>
<evidence type="ECO:0000256" key="4">
    <source>
        <dbReference type="ARBA" id="ARBA00022723"/>
    </source>
</evidence>
<dbReference type="GO" id="GO:0046872">
    <property type="term" value="F:metal ion binding"/>
    <property type="evidence" value="ECO:0007669"/>
    <property type="project" value="UniProtKB-KW"/>
</dbReference>
<dbReference type="InterPro" id="IPR000718">
    <property type="entry name" value="Peptidase_M13"/>
</dbReference>
<keyword evidence="12" id="KW-1185">Reference proteome</keyword>
<feature type="compositionally biased region" description="Polar residues" evidence="8">
    <location>
        <begin position="680"/>
        <end position="692"/>
    </location>
</feature>
<reference evidence="11" key="2">
    <citation type="submission" date="2021-09" db="EMBL/GenBank/DDBJ databases">
        <authorList>
            <person name="Jia N."/>
            <person name="Wang J."/>
            <person name="Shi W."/>
            <person name="Du L."/>
            <person name="Sun Y."/>
            <person name="Zhan W."/>
            <person name="Jiang J."/>
            <person name="Wang Q."/>
            <person name="Zhang B."/>
            <person name="Ji P."/>
            <person name="Sakyi L.B."/>
            <person name="Cui X."/>
            <person name="Yuan T."/>
            <person name="Jiang B."/>
            <person name="Yang W."/>
            <person name="Lam T.T.-Y."/>
            <person name="Chang Q."/>
            <person name="Ding S."/>
            <person name="Wang X."/>
            <person name="Zhu J."/>
            <person name="Ruan X."/>
            <person name="Zhao L."/>
            <person name="Wei J."/>
            <person name="Que T."/>
            <person name="Du C."/>
            <person name="Cheng J."/>
            <person name="Dai P."/>
            <person name="Han X."/>
            <person name="Huang E."/>
            <person name="Gao Y."/>
            <person name="Liu J."/>
            <person name="Shao H."/>
            <person name="Ye R."/>
            <person name="Li L."/>
            <person name="Wei W."/>
            <person name="Wang X."/>
            <person name="Wang C."/>
            <person name="Huo Q."/>
            <person name="Li W."/>
            <person name="Guo W."/>
            <person name="Chen H."/>
            <person name="Chen S."/>
            <person name="Zhou L."/>
            <person name="Zhou L."/>
            <person name="Ni X."/>
            <person name="Tian J."/>
            <person name="Zhou Y."/>
            <person name="Sheng Y."/>
            <person name="Liu T."/>
            <person name="Pan Y."/>
            <person name="Xia L."/>
            <person name="Li J."/>
            <person name="Zhao F."/>
            <person name="Cao W."/>
        </authorList>
    </citation>
    <scope>NUCLEOTIDE SEQUENCE</scope>
    <source>
        <strain evidence="11">Rsan-2018</strain>
        <tissue evidence="11">Larvae</tissue>
    </source>
</reference>
<feature type="compositionally biased region" description="Basic and acidic residues" evidence="8">
    <location>
        <begin position="420"/>
        <end position="430"/>
    </location>
</feature>
<feature type="compositionally biased region" description="Basic and acidic residues" evidence="8">
    <location>
        <begin position="868"/>
        <end position="884"/>
    </location>
</feature>